<dbReference type="AlphaFoldDB" id="A0A6S7JDV0"/>
<protein>
    <submittedName>
        <fullName evidence="1">Uncharacterized protein</fullName>
    </submittedName>
</protein>
<reference evidence="1" key="1">
    <citation type="submission" date="2020-04" db="EMBL/GenBank/DDBJ databases">
        <authorList>
            <person name="Alioto T."/>
            <person name="Alioto T."/>
            <person name="Gomez Garrido J."/>
        </authorList>
    </citation>
    <scope>NUCLEOTIDE SEQUENCE</scope>
    <source>
        <strain evidence="1">A484AB</strain>
    </source>
</reference>
<proteinExistence type="predicted"/>
<sequence>MEAASRWLCSFYADKVKIQHCRSVITCGETALICRIELTNPNSKFKDYHENKITIFNRDKNAVAVEDCEFYINEVNPRQLNVRCYARCAGRATVRLDLGKWYQFEDQDINVDIVPSTPKYLRNVDVCCYQRSHEEEHRAANMGTLYYGTESLLKFEVLDKYGNLIDEVREEGDYDVMISFGDNNVLHSLKWKMRNGTIFAFFLPKLIGVRKMVVHFVDKRSNSMQESIFPYRMSINILYPPCSPFLTLKFLDDNLEQNCTAGKSLNFEVQIYDIFGNPVLKDSTEICEINVQSSTLKTGVKQHGKEQVNIRKIISEKKLSFVVTVCFKIAGFRKVRLIVKSGSKSSSKYIYVKVLPSAPDHLNTVGFETIGAIDESFRVDPTVMYSDKWSTLEARLVDCYDNGVQTLSNDDYTISLNLFNDKEEEIQTEYKGAQIRNERLRMQIKINQAGENNLLIALTQNNFPYHEFLLNAIQIQVDDAPFYLAGSKFRYPETGVAGEEIQLKILPFDVFGCRLPASTSSDYNLTGTISNSPSDANENKETMDFKTIKNESNVVICISIVLKRAGRRKVMIFDKDNKGEKTISHLHCKKN</sequence>
<dbReference type="EMBL" id="CACRXK020008609">
    <property type="protein sequence ID" value="CAB4015162.1"/>
    <property type="molecule type" value="Genomic_DNA"/>
</dbReference>
<name>A0A6S7JDV0_PARCT</name>
<keyword evidence="2" id="KW-1185">Reference proteome</keyword>
<evidence type="ECO:0000313" key="2">
    <source>
        <dbReference type="Proteomes" id="UP001152795"/>
    </source>
</evidence>
<dbReference type="Proteomes" id="UP001152795">
    <property type="component" value="Unassembled WGS sequence"/>
</dbReference>
<gene>
    <name evidence="1" type="ORF">PACLA_8A002708</name>
</gene>
<comment type="caution">
    <text evidence="1">The sequence shown here is derived from an EMBL/GenBank/DDBJ whole genome shotgun (WGS) entry which is preliminary data.</text>
</comment>
<evidence type="ECO:0000313" key="1">
    <source>
        <dbReference type="EMBL" id="CAB4015162.1"/>
    </source>
</evidence>
<accession>A0A6S7JDV0</accession>
<organism evidence="1 2">
    <name type="scientific">Paramuricea clavata</name>
    <name type="common">Red gorgonian</name>
    <name type="synonym">Violescent sea-whip</name>
    <dbReference type="NCBI Taxonomy" id="317549"/>
    <lineage>
        <taxon>Eukaryota</taxon>
        <taxon>Metazoa</taxon>
        <taxon>Cnidaria</taxon>
        <taxon>Anthozoa</taxon>
        <taxon>Octocorallia</taxon>
        <taxon>Malacalcyonacea</taxon>
        <taxon>Plexauridae</taxon>
        <taxon>Paramuricea</taxon>
    </lineage>
</organism>